<dbReference type="AlphaFoldDB" id="A0A444WHW2"/>
<dbReference type="EMBL" id="JUIW01000001">
    <property type="protein sequence ID" value="RYJ45443.1"/>
    <property type="molecule type" value="Genomic_DNA"/>
</dbReference>
<comment type="caution">
    <text evidence="1">The sequence shown here is derived from an EMBL/GenBank/DDBJ whole genome shotgun (WGS) entry which is preliminary data.</text>
</comment>
<gene>
    <name evidence="1" type="ORF">NU09_0035</name>
</gene>
<organism evidence="1 2">
    <name type="scientific">Flavobacterium beibuense</name>
    <dbReference type="NCBI Taxonomy" id="657326"/>
    <lineage>
        <taxon>Bacteria</taxon>
        <taxon>Pseudomonadati</taxon>
        <taxon>Bacteroidota</taxon>
        <taxon>Flavobacteriia</taxon>
        <taxon>Flavobacteriales</taxon>
        <taxon>Flavobacteriaceae</taxon>
        <taxon>Flavobacterium</taxon>
    </lineage>
</organism>
<evidence type="ECO:0000313" key="2">
    <source>
        <dbReference type="Proteomes" id="UP000289775"/>
    </source>
</evidence>
<reference evidence="1 2" key="1">
    <citation type="submission" date="2014-12" db="EMBL/GenBank/DDBJ databases">
        <title>Genome sequence of Flavobacterium beibuense RSKm HC5.</title>
        <authorList>
            <person name="Kim J.F."/>
            <person name="Song J.Y."/>
            <person name="Kwak M.-J."/>
            <person name="Lee S.-W."/>
        </authorList>
    </citation>
    <scope>NUCLEOTIDE SEQUENCE [LARGE SCALE GENOMIC DNA]</scope>
    <source>
        <strain evidence="1 2">RSKm HC5</strain>
    </source>
</reference>
<proteinExistence type="predicted"/>
<keyword evidence="2" id="KW-1185">Reference proteome</keyword>
<name>A0A444WHW2_9FLAO</name>
<dbReference type="Proteomes" id="UP000289775">
    <property type="component" value="Unassembled WGS sequence"/>
</dbReference>
<evidence type="ECO:0000313" key="1">
    <source>
        <dbReference type="EMBL" id="RYJ45443.1"/>
    </source>
</evidence>
<protein>
    <submittedName>
        <fullName evidence="1">Uncharacterized protein</fullName>
    </submittedName>
</protein>
<accession>A0A444WHW2</accession>
<sequence length="46" mass="5476">MNFIYKSTHQLERNENENLMASTEVETNPFMVKILEKNEFIQKGKT</sequence>